<keyword evidence="1" id="KW-0813">Transport</keyword>
<gene>
    <name evidence="5" type="ORF">Atep_15560</name>
</gene>
<accession>A0ABN6GCN7</accession>
<dbReference type="Gene3D" id="3.40.50.300">
    <property type="entry name" value="P-loop containing nucleotide triphosphate hydrolases"/>
    <property type="match status" value="1"/>
</dbReference>
<feature type="domain" description="ABC transporter" evidence="4">
    <location>
        <begin position="7"/>
        <end position="208"/>
    </location>
</feature>
<proteinExistence type="predicted"/>
<evidence type="ECO:0000313" key="6">
    <source>
        <dbReference type="Proteomes" id="UP000680679"/>
    </source>
</evidence>
<evidence type="ECO:0000256" key="1">
    <source>
        <dbReference type="ARBA" id="ARBA00022448"/>
    </source>
</evidence>
<dbReference type="RefSeq" id="WP_213377713.1">
    <property type="nucleotide sequence ID" value="NZ_AP024563.1"/>
</dbReference>
<dbReference type="EMBL" id="AP024563">
    <property type="protein sequence ID" value="BCU06879.1"/>
    <property type="molecule type" value="Genomic_DNA"/>
</dbReference>
<dbReference type="PROSITE" id="PS50893">
    <property type="entry name" value="ABC_TRANSPORTER_2"/>
    <property type="match status" value="1"/>
</dbReference>
<dbReference type="InterPro" id="IPR003593">
    <property type="entry name" value="AAA+_ATPase"/>
</dbReference>
<evidence type="ECO:0000256" key="2">
    <source>
        <dbReference type="ARBA" id="ARBA00022741"/>
    </source>
</evidence>
<keyword evidence="6" id="KW-1185">Reference proteome</keyword>
<organism evidence="5 6">
    <name type="scientific">Allochromatium tepidum</name>
    <dbReference type="NCBI Taxonomy" id="553982"/>
    <lineage>
        <taxon>Bacteria</taxon>
        <taxon>Pseudomonadati</taxon>
        <taxon>Pseudomonadota</taxon>
        <taxon>Gammaproteobacteria</taxon>
        <taxon>Chromatiales</taxon>
        <taxon>Chromatiaceae</taxon>
        <taxon>Allochromatium</taxon>
    </lineage>
</organism>
<evidence type="ECO:0000259" key="4">
    <source>
        <dbReference type="PROSITE" id="PS50893"/>
    </source>
</evidence>
<dbReference type="PANTHER" id="PTHR42734">
    <property type="entry name" value="METAL TRANSPORT SYSTEM ATP-BINDING PROTEIN TM_0124-RELATED"/>
    <property type="match status" value="1"/>
</dbReference>
<sequence>MSDPQPLLRLDALVAGYTRPVIGPVSLQLTRGEVLGLWGPNGTGKSTLLKAVGRSARVFSGSIERQPGAVLAHLDQQPVRLPAMPVTGRELLRAAGARPEVLETTQPDTLAPLLKRRIDRLSGGQYQLLWIWSALAAGADLVLLDEPTNNLDPANRAALIEILALERDGRGVLIVSHDHDFLERVCSRLLEVRDTGLVEAPTTRGQDR</sequence>
<dbReference type="SMART" id="SM00382">
    <property type="entry name" value="AAA"/>
    <property type="match status" value="1"/>
</dbReference>
<dbReference type="InterPro" id="IPR027417">
    <property type="entry name" value="P-loop_NTPase"/>
</dbReference>
<keyword evidence="2" id="KW-0547">Nucleotide-binding</keyword>
<dbReference type="Proteomes" id="UP000680679">
    <property type="component" value="Chromosome"/>
</dbReference>
<dbReference type="SUPFAM" id="SSF52540">
    <property type="entry name" value="P-loop containing nucleoside triphosphate hydrolases"/>
    <property type="match status" value="1"/>
</dbReference>
<dbReference type="GO" id="GO:0005524">
    <property type="term" value="F:ATP binding"/>
    <property type="evidence" value="ECO:0007669"/>
    <property type="project" value="UniProtKB-KW"/>
</dbReference>
<evidence type="ECO:0000256" key="3">
    <source>
        <dbReference type="ARBA" id="ARBA00022840"/>
    </source>
</evidence>
<reference evidence="5 6" key="1">
    <citation type="submission" date="2021-04" db="EMBL/GenBank/DDBJ databases">
        <title>Complete genome sequencing of Allochromatium tepidum strain NZ.</title>
        <authorList>
            <person name="Tsukatani Y."/>
            <person name="Mori H."/>
        </authorList>
    </citation>
    <scope>NUCLEOTIDE SEQUENCE [LARGE SCALE GENOMIC DNA]</scope>
    <source>
        <strain evidence="5 6">NZ</strain>
    </source>
</reference>
<dbReference type="Pfam" id="PF00005">
    <property type="entry name" value="ABC_tran"/>
    <property type="match status" value="1"/>
</dbReference>
<name>A0ABN6GCN7_9GAMM</name>
<dbReference type="InterPro" id="IPR050153">
    <property type="entry name" value="Metal_Ion_Import_ABC"/>
</dbReference>
<evidence type="ECO:0000313" key="5">
    <source>
        <dbReference type="EMBL" id="BCU06879.1"/>
    </source>
</evidence>
<dbReference type="InterPro" id="IPR003439">
    <property type="entry name" value="ABC_transporter-like_ATP-bd"/>
</dbReference>
<keyword evidence="3 5" id="KW-0067">ATP-binding</keyword>
<protein>
    <submittedName>
        <fullName evidence="5">ABC transporter ATP-binding protein</fullName>
    </submittedName>
</protein>